<keyword evidence="2" id="KW-0472">Membrane</keyword>
<proteinExistence type="predicted"/>
<keyword evidence="2" id="KW-0812">Transmembrane</keyword>
<feature type="transmembrane region" description="Helical" evidence="2">
    <location>
        <begin position="67"/>
        <end position="85"/>
    </location>
</feature>
<protein>
    <submittedName>
        <fullName evidence="3">Uncharacterized protein</fullName>
    </submittedName>
</protein>
<accession>A0ABV6MQZ9</accession>
<gene>
    <name evidence="3" type="ORF">ACFFH7_14680</name>
</gene>
<evidence type="ECO:0000313" key="4">
    <source>
        <dbReference type="Proteomes" id="UP001589810"/>
    </source>
</evidence>
<feature type="transmembrane region" description="Helical" evidence="2">
    <location>
        <begin position="170"/>
        <end position="191"/>
    </location>
</feature>
<feature type="transmembrane region" description="Helical" evidence="2">
    <location>
        <begin position="34"/>
        <end position="55"/>
    </location>
</feature>
<organism evidence="3 4">
    <name type="scientific">Kutzneria chonburiensis</name>
    <dbReference type="NCBI Taxonomy" id="1483604"/>
    <lineage>
        <taxon>Bacteria</taxon>
        <taxon>Bacillati</taxon>
        <taxon>Actinomycetota</taxon>
        <taxon>Actinomycetes</taxon>
        <taxon>Pseudonocardiales</taxon>
        <taxon>Pseudonocardiaceae</taxon>
        <taxon>Kutzneria</taxon>
    </lineage>
</organism>
<feature type="transmembrane region" description="Helical" evidence="2">
    <location>
        <begin position="97"/>
        <end position="120"/>
    </location>
</feature>
<sequence length="251" mass="25383">MRAAAGVMALIGAAIGLLLTPVELVLLLRLTRDLVPAVLTAGMLMTALAQLVLYGLGGVGLLARKRFGPPTAIGGCCAAVAWIAFRVVDAVVLDSGIGPLLIFVYCVGLPALAVLALTIVSRERSVVEPATAPIPMSIPASISGPASVETPRRSFDAPPPADDQTALVRMFAGCAAVAAVIGVVGIIAAFAPVSTDFQLPSVPGMPQRSGPTNQTGPPSGLPSVPSTVPTFPSLPSDFPSLPSFPTFPTAG</sequence>
<keyword evidence="4" id="KW-1185">Reference proteome</keyword>
<feature type="compositionally biased region" description="Low complexity" evidence="1">
    <location>
        <begin position="221"/>
        <end position="251"/>
    </location>
</feature>
<evidence type="ECO:0000256" key="1">
    <source>
        <dbReference type="SAM" id="MobiDB-lite"/>
    </source>
</evidence>
<keyword evidence="2" id="KW-1133">Transmembrane helix</keyword>
<reference evidence="3 4" key="1">
    <citation type="submission" date="2024-09" db="EMBL/GenBank/DDBJ databases">
        <authorList>
            <person name="Sun Q."/>
            <person name="Mori K."/>
        </authorList>
    </citation>
    <scope>NUCLEOTIDE SEQUENCE [LARGE SCALE GENOMIC DNA]</scope>
    <source>
        <strain evidence="3 4">TBRC 1432</strain>
    </source>
</reference>
<feature type="region of interest" description="Disordered" evidence="1">
    <location>
        <begin position="201"/>
        <end position="251"/>
    </location>
</feature>
<evidence type="ECO:0000256" key="2">
    <source>
        <dbReference type="SAM" id="Phobius"/>
    </source>
</evidence>
<evidence type="ECO:0000313" key="3">
    <source>
        <dbReference type="EMBL" id="MFC0542740.1"/>
    </source>
</evidence>
<name>A0ABV6MQZ9_9PSEU</name>
<dbReference type="Proteomes" id="UP001589810">
    <property type="component" value="Unassembled WGS sequence"/>
</dbReference>
<dbReference type="RefSeq" id="WP_273941156.1">
    <property type="nucleotide sequence ID" value="NZ_CP097263.1"/>
</dbReference>
<comment type="caution">
    <text evidence="3">The sequence shown here is derived from an EMBL/GenBank/DDBJ whole genome shotgun (WGS) entry which is preliminary data.</text>
</comment>
<dbReference type="EMBL" id="JBHLUD010000004">
    <property type="protein sequence ID" value="MFC0542740.1"/>
    <property type="molecule type" value="Genomic_DNA"/>
</dbReference>